<dbReference type="GO" id="GO:0005829">
    <property type="term" value="C:cytosol"/>
    <property type="evidence" value="ECO:0007669"/>
    <property type="project" value="TreeGrafter"/>
</dbReference>
<dbReference type="EMBL" id="LXPE01000010">
    <property type="protein sequence ID" value="OBA27230.1"/>
    <property type="molecule type" value="Genomic_DNA"/>
</dbReference>
<gene>
    <name evidence="4" type="ORF">HANVADRAFT_52521</name>
</gene>
<dbReference type="Gene3D" id="3.15.10.20">
    <property type="entry name" value="Activator of Hsp90 ATPase Aha1, N-terminal domain"/>
    <property type="match status" value="1"/>
</dbReference>
<feature type="region of interest" description="Disordered" evidence="2">
    <location>
        <begin position="182"/>
        <end position="216"/>
    </location>
</feature>
<feature type="domain" description="Activator of Hsp90 ATPase AHSA1-like N-terminal" evidence="3">
    <location>
        <begin position="12"/>
        <end position="149"/>
    </location>
</feature>
<dbReference type="SMART" id="SM01000">
    <property type="entry name" value="Aha1_N"/>
    <property type="match status" value="1"/>
</dbReference>
<protein>
    <recommendedName>
        <fullName evidence="3">Activator of Hsp90 ATPase AHSA1-like N-terminal domain-containing protein</fullName>
    </recommendedName>
</protein>
<evidence type="ECO:0000256" key="1">
    <source>
        <dbReference type="ARBA" id="ARBA00006817"/>
    </source>
</evidence>
<dbReference type="InterPro" id="IPR015310">
    <property type="entry name" value="AHSA1-like_N"/>
</dbReference>
<dbReference type="OrthoDB" id="567237at2759"/>
<dbReference type="Pfam" id="PF08327">
    <property type="entry name" value="AHSA1"/>
    <property type="match status" value="1"/>
</dbReference>
<dbReference type="GO" id="GO:0051087">
    <property type="term" value="F:protein-folding chaperone binding"/>
    <property type="evidence" value="ECO:0007669"/>
    <property type="project" value="InterPro"/>
</dbReference>
<dbReference type="InterPro" id="IPR023393">
    <property type="entry name" value="START-like_dom_sf"/>
</dbReference>
<proteinExistence type="inferred from homology"/>
<evidence type="ECO:0000313" key="4">
    <source>
        <dbReference type="EMBL" id="OBA27230.1"/>
    </source>
</evidence>
<evidence type="ECO:0000259" key="3">
    <source>
        <dbReference type="SMART" id="SM01000"/>
    </source>
</evidence>
<accession>A0A1B7TEU6</accession>
<comment type="similarity">
    <text evidence="1">Belongs to the AHA1 family.</text>
</comment>
<sequence>MVINVNNWHWTDKNCLPWAKEYFQRVLENKIFKASSSDITLTITKMSQLEGDCEVNQRKGKLMSLFDMQMVLDFDVESEKDSFAYSGTIKIPEIAFDSEVESYQYELTILKEKSDDSFKIREFFKNEIKKELSAIFYKFNDDLLEENAKDIQLDAEKVTSTYTAENAQKAKLHIYQSLSKKESTETSKNEQSSATTPSKPVKVTTETTTTTATTSSKQNTTTIKFQETFTTRASQLFEIYISPQFINAWSRGTFHPIKISSSGLLKVGDEYGLFNDNITTTIKELNKKGDAECEIVMGWRLSDWAAKQESELCLKFHESSEFGETTMEVIWGGVPLGQEDRVRDRFREVYVRGVKIMFGFGMVL</sequence>
<dbReference type="Gene3D" id="3.30.530.20">
    <property type="match status" value="1"/>
</dbReference>
<dbReference type="Proteomes" id="UP000092321">
    <property type="component" value="Unassembled WGS sequence"/>
</dbReference>
<dbReference type="GO" id="GO:0006457">
    <property type="term" value="P:protein folding"/>
    <property type="evidence" value="ECO:0007669"/>
    <property type="project" value="TreeGrafter"/>
</dbReference>
<evidence type="ECO:0000313" key="5">
    <source>
        <dbReference type="Proteomes" id="UP000092321"/>
    </source>
</evidence>
<dbReference type="InterPro" id="IPR013538">
    <property type="entry name" value="ASHA1/2-like_C"/>
</dbReference>
<reference evidence="5" key="1">
    <citation type="journal article" date="2016" name="Proc. Natl. Acad. Sci. U.S.A.">
        <title>Comparative genomics of biotechnologically important yeasts.</title>
        <authorList>
            <person name="Riley R."/>
            <person name="Haridas S."/>
            <person name="Wolfe K.H."/>
            <person name="Lopes M.R."/>
            <person name="Hittinger C.T."/>
            <person name="Goeker M."/>
            <person name="Salamov A.A."/>
            <person name="Wisecaver J.H."/>
            <person name="Long T.M."/>
            <person name="Calvey C.H."/>
            <person name="Aerts A.L."/>
            <person name="Barry K.W."/>
            <person name="Choi C."/>
            <person name="Clum A."/>
            <person name="Coughlan A.Y."/>
            <person name="Deshpande S."/>
            <person name="Douglass A.P."/>
            <person name="Hanson S.J."/>
            <person name="Klenk H.-P."/>
            <person name="LaButti K.M."/>
            <person name="Lapidus A."/>
            <person name="Lindquist E.A."/>
            <person name="Lipzen A.M."/>
            <person name="Meier-Kolthoff J.P."/>
            <person name="Ohm R.A."/>
            <person name="Otillar R.P."/>
            <person name="Pangilinan J.L."/>
            <person name="Peng Y."/>
            <person name="Rokas A."/>
            <person name="Rosa C.A."/>
            <person name="Scheuner C."/>
            <person name="Sibirny A.A."/>
            <person name="Slot J.C."/>
            <person name="Stielow J.B."/>
            <person name="Sun H."/>
            <person name="Kurtzman C.P."/>
            <person name="Blackwell M."/>
            <person name="Grigoriev I.V."/>
            <person name="Jeffries T.W."/>
        </authorList>
    </citation>
    <scope>NUCLEOTIDE SEQUENCE [LARGE SCALE GENOMIC DNA]</scope>
    <source>
        <strain evidence="5">NRRL Y-1626</strain>
    </source>
</reference>
<dbReference type="InterPro" id="IPR036338">
    <property type="entry name" value="Aha1"/>
</dbReference>
<dbReference type="SUPFAM" id="SSF55961">
    <property type="entry name" value="Bet v1-like"/>
    <property type="match status" value="1"/>
</dbReference>
<comment type="caution">
    <text evidence="4">The sequence shown here is derived from an EMBL/GenBank/DDBJ whole genome shotgun (WGS) entry which is preliminary data.</text>
</comment>
<dbReference type="Pfam" id="PF09229">
    <property type="entry name" value="Aha1_N"/>
    <property type="match status" value="1"/>
</dbReference>
<dbReference type="PANTHER" id="PTHR13009:SF22">
    <property type="entry name" value="LD43819P"/>
    <property type="match status" value="1"/>
</dbReference>
<evidence type="ECO:0000256" key="2">
    <source>
        <dbReference type="SAM" id="MobiDB-lite"/>
    </source>
</evidence>
<name>A0A1B7TEU6_9ASCO</name>
<feature type="compositionally biased region" description="Low complexity" evidence="2">
    <location>
        <begin position="189"/>
        <end position="216"/>
    </location>
</feature>
<dbReference type="GO" id="GO:0001671">
    <property type="term" value="F:ATPase activator activity"/>
    <property type="evidence" value="ECO:0007669"/>
    <property type="project" value="InterPro"/>
</dbReference>
<dbReference type="PANTHER" id="PTHR13009">
    <property type="entry name" value="HEAT SHOCK PROTEIN 90 HSP90 CO-CHAPERONE AHA-1"/>
    <property type="match status" value="1"/>
</dbReference>
<organism evidence="4 5">
    <name type="scientific">Hanseniaspora valbyensis NRRL Y-1626</name>
    <dbReference type="NCBI Taxonomy" id="766949"/>
    <lineage>
        <taxon>Eukaryota</taxon>
        <taxon>Fungi</taxon>
        <taxon>Dikarya</taxon>
        <taxon>Ascomycota</taxon>
        <taxon>Saccharomycotina</taxon>
        <taxon>Saccharomycetes</taxon>
        <taxon>Saccharomycodales</taxon>
        <taxon>Saccharomycodaceae</taxon>
        <taxon>Hanseniaspora</taxon>
    </lineage>
</organism>
<dbReference type="AlphaFoldDB" id="A0A1B7TEU6"/>
<dbReference type="SUPFAM" id="SSF103111">
    <property type="entry name" value="Activator of Hsp90 ATPase, Aha1"/>
    <property type="match status" value="1"/>
</dbReference>
<keyword evidence="5" id="KW-1185">Reference proteome</keyword>